<comment type="caution">
    <text evidence="2">The sequence shown here is derived from an EMBL/GenBank/DDBJ whole genome shotgun (WGS) entry which is preliminary data.</text>
</comment>
<evidence type="ECO:0000313" key="2">
    <source>
        <dbReference type="EMBL" id="GEU30684.1"/>
    </source>
</evidence>
<evidence type="ECO:0008006" key="3">
    <source>
        <dbReference type="Google" id="ProtNLM"/>
    </source>
</evidence>
<protein>
    <recommendedName>
        <fullName evidence="3">WAP domain-containing protein</fullName>
    </recommendedName>
</protein>
<dbReference type="AlphaFoldDB" id="A0A6L2J4R9"/>
<organism evidence="2">
    <name type="scientific">Tanacetum cinerariifolium</name>
    <name type="common">Dalmatian daisy</name>
    <name type="synonym">Chrysanthemum cinerariifolium</name>
    <dbReference type="NCBI Taxonomy" id="118510"/>
    <lineage>
        <taxon>Eukaryota</taxon>
        <taxon>Viridiplantae</taxon>
        <taxon>Streptophyta</taxon>
        <taxon>Embryophyta</taxon>
        <taxon>Tracheophyta</taxon>
        <taxon>Spermatophyta</taxon>
        <taxon>Magnoliopsida</taxon>
        <taxon>eudicotyledons</taxon>
        <taxon>Gunneridae</taxon>
        <taxon>Pentapetalae</taxon>
        <taxon>asterids</taxon>
        <taxon>campanulids</taxon>
        <taxon>Asterales</taxon>
        <taxon>Asteraceae</taxon>
        <taxon>Asteroideae</taxon>
        <taxon>Anthemideae</taxon>
        <taxon>Anthemidinae</taxon>
        <taxon>Tanacetum</taxon>
    </lineage>
</organism>
<name>A0A6L2J4R9_TANCI</name>
<gene>
    <name evidence="2" type="ORF">Tci_002662</name>
</gene>
<feature type="signal peptide" evidence="1">
    <location>
        <begin position="1"/>
        <end position="23"/>
    </location>
</feature>
<sequence length="263" mass="29203">MAKLDIFQFTLFATLLAFIGVFGESKMTPLFKTRSTGIKPDCTPQNCRWPPDPSTCPPLACEVDKDCTEYCCPNNPDPKQSPSHHALLVCPGQEIPIHTPYMTHPNGVHKTLTLRKMVRPPFTLPPVIEAVIAKLIIAPPSERYKSSFLSSPPPLPSCKRCRLPSPPVPAPAPPPPPFDMLPPCKRVSIGTWRYQEGAPSTFELGESSSAHIISVTGEHLHHTIPLLVTRTVCHEAHIERIKVHLEELLVERVESIEQEIQTL</sequence>
<reference evidence="2" key="1">
    <citation type="journal article" date="2019" name="Sci. Rep.">
        <title>Draft genome of Tanacetum cinerariifolium, the natural source of mosquito coil.</title>
        <authorList>
            <person name="Yamashiro T."/>
            <person name="Shiraishi A."/>
            <person name="Satake H."/>
            <person name="Nakayama K."/>
        </authorList>
    </citation>
    <scope>NUCLEOTIDE SEQUENCE</scope>
</reference>
<evidence type="ECO:0000256" key="1">
    <source>
        <dbReference type="SAM" id="SignalP"/>
    </source>
</evidence>
<feature type="chain" id="PRO_5026675675" description="WAP domain-containing protein" evidence="1">
    <location>
        <begin position="24"/>
        <end position="263"/>
    </location>
</feature>
<proteinExistence type="predicted"/>
<keyword evidence="1" id="KW-0732">Signal</keyword>
<accession>A0A6L2J4R9</accession>
<dbReference type="EMBL" id="BKCJ010000179">
    <property type="protein sequence ID" value="GEU30684.1"/>
    <property type="molecule type" value="Genomic_DNA"/>
</dbReference>